<organism evidence="7 8">
    <name type="scientific">Heterodermia speciosa</name>
    <dbReference type="NCBI Taxonomy" id="116794"/>
    <lineage>
        <taxon>Eukaryota</taxon>
        <taxon>Fungi</taxon>
        <taxon>Dikarya</taxon>
        <taxon>Ascomycota</taxon>
        <taxon>Pezizomycotina</taxon>
        <taxon>Lecanoromycetes</taxon>
        <taxon>OSLEUM clade</taxon>
        <taxon>Lecanoromycetidae</taxon>
        <taxon>Caliciales</taxon>
        <taxon>Physciaceae</taxon>
        <taxon>Heterodermia</taxon>
    </lineage>
</organism>
<comment type="caution">
    <text evidence="7">The sequence shown here is derived from an EMBL/GenBank/DDBJ whole genome shotgun (WGS) entry which is preliminary data.</text>
</comment>
<dbReference type="EMBL" id="CAJPDS010000132">
    <property type="protein sequence ID" value="CAF9939498.1"/>
    <property type="molecule type" value="Genomic_DNA"/>
</dbReference>
<gene>
    <name evidence="7" type="ORF">HETSPECPRED_001797</name>
</gene>
<keyword evidence="2 6" id="KW-0812">Transmembrane</keyword>
<dbReference type="GO" id="GO:0016020">
    <property type="term" value="C:membrane"/>
    <property type="evidence" value="ECO:0007669"/>
    <property type="project" value="UniProtKB-SubCell"/>
</dbReference>
<keyword evidence="3 6" id="KW-1133">Transmembrane helix</keyword>
<feature type="region of interest" description="Disordered" evidence="5">
    <location>
        <begin position="26"/>
        <end position="68"/>
    </location>
</feature>
<comment type="subcellular location">
    <subcellularLocation>
        <location evidence="1">Membrane</location>
        <topology evidence="1">Single-pass membrane protein</topology>
    </subcellularLocation>
</comment>
<evidence type="ECO:0000256" key="1">
    <source>
        <dbReference type="ARBA" id="ARBA00004167"/>
    </source>
</evidence>
<evidence type="ECO:0000256" key="6">
    <source>
        <dbReference type="SAM" id="Phobius"/>
    </source>
</evidence>
<keyword evidence="8" id="KW-1185">Reference proteome</keyword>
<dbReference type="PANTHER" id="PTHR15549:SF26">
    <property type="entry name" value="AXIAL BUDDING PATTERN PROTEIN 2-RELATED"/>
    <property type="match status" value="1"/>
</dbReference>
<evidence type="ECO:0000313" key="8">
    <source>
        <dbReference type="Proteomes" id="UP000664521"/>
    </source>
</evidence>
<evidence type="ECO:0000256" key="4">
    <source>
        <dbReference type="ARBA" id="ARBA00023136"/>
    </source>
</evidence>
<evidence type="ECO:0000256" key="3">
    <source>
        <dbReference type="ARBA" id="ARBA00022989"/>
    </source>
</evidence>
<evidence type="ECO:0000256" key="5">
    <source>
        <dbReference type="SAM" id="MobiDB-lite"/>
    </source>
</evidence>
<feature type="region of interest" description="Disordered" evidence="5">
    <location>
        <begin position="196"/>
        <end position="231"/>
    </location>
</feature>
<dbReference type="PANTHER" id="PTHR15549">
    <property type="entry name" value="PAIRED IMMUNOGLOBULIN-LIKE TYPE 2 RECEPTOR"/>
    <property type="match status" value="1"/>
</dbReference>
<evidence type="ECO:0000313" key="7">
    <source>
        <dbReference type="EMBL" id="CAF9939498.1"/>
    </source>
</evidence>
<dbReference type="OrthoDB" id="2331100at2759"/>
<dbReference type="AlphaFoldDB" id="A0A8H3PFI4"/>
<protein>
    <submittedName>
        <fullName evidence="7">Uncharacterized protein</fullName>
    </submittedName>
</protein>
<accession>A0A8H3PFI4</accession>
<evidence type="ECO:0000256" key="2">
    <source>
        <dbReference type="ARBA" id="ARBA00022692"/>
    </source>
</evidence>
<dbReference type="InterPro" id="IPR051694">
    <property type="entry name" value="Immunoregulatory_rcpt-like"/>
</dbReference>
<feature type="compositionally biased region" description="Low complexity" evidence="5">
    <location>
        <begin position="113"/>
        <end position="127"/>
    </location>
</feature>
<feature type="transmembrane region" description="Helical" evidence="6">
    <location>
        <begin position="74"/>
        <end position="96"/>
    </location>
</feature>
<sequence>MVGKQNASMTLATQVEYAKNASYEFAPGEKAPTGESLPSQTATPSPTSSPSSSPSSNPSSNPSPPNHPKFSTGALAGIAIGGLALVAAIGLLLFLLGRRLGGDRTELQFLRRNNNNPNNNPNPNQPQIDHPHPNAPPETLQTYPALLSPAYPYDSVRKQEAYDVPAPAYPTVEESFVAELPSPALGVDGRGVDVSRAGSPCSELETRRRTVSPLPGGLMEGLEIGDGGRVG</sequence>
<dbReference type="Proteomes" id="UP000664521">
    <property type="component" value="Unassembled WGS sequence"/>
</dbReference>
<feature type="region of interest" description="Disordered" evidence="5">
    <location>
        <begin position="110"/>
        <end position="141"/>
    </location>
</feature>
<name>A0A8H3PFI4_9LECA</name>
<keyword evidence="4 6" id="KW-0472">Membrane</keyword>
<reference evidence="7" key="1">
    <citation type="submission" date="2021-03" db="EMBL/GenBank/DDBJ databases">
        <authorList>
            <person name="Tagirdzhanova G."/>
        </authorList>
    </citation>
    <scope>NUCLEOTIDE SEQUENCE</scope>
</reference>
<dbReference type="GO" id="GO:0071944">
    <property type="term" value="C:cell periphery"/>
    <property type="evidence" value="ECO:0007669"/>
    <property type="project" value="UniProtKB-ARBA"/>
</dbReference>
<proteinExistence type="predicted"/>
<feature type="compositionally biased region" description="Low complexity" evidence="5">
    <location>
        <begin position="36"/>
        <end position="60"/>
    </location>
</feature>